<dbReference type="EMBL" id="CANTFL010000289">
    <property type="protein sequence ID" value="CAI5720503.1"/>
    <property type="molecule type" value="Genomic_DNA"/>
</dbReference>
<protein>
    <submittedName>
        <fullName evidence="1">Uncharacterized protein</fullName>
    </submittedName>
</protein>
<name>A0AAV0TIT3_HYABA</name>
<accession>A0AAV0TIT3</accession>
<dbReference type="Proteomes" id="UP001162031">
    <property type="component" value="Unassembled WGS sequence"/>
</dbReference>
<evidence type="ECO:0000313" key="2">
    <source>
        <dbReference type="Proteomes" id="UP001162031"/>
    </source>
</evidence>
<evidence type="ECO:0000313" key="1">
    <source>
        <dbReference type="EMBL" id="CAI5720503.1"/>
    </source>
</evidence>
<gene>
    <name evidence="1" type="ORF">HBR001_LOCUS2398</name>
</gene>
<dbReference type="AlphaFoldDB" id="A0AAV0TIT3"/>
<keyword evidence="2" id="KW-1185">Reference proteome</keyword>
<proteinExistence type="predicted"/>
<sequence length="261" mass="29246">MTAASTDAGVFLVDDAVFSTHEVRRLTREEEELQSAVQPRAIDEILYIASVVAQQHHFPVDVVNNVLAFAGVLLVFETETSEHRHGRSNMNEQYLQLQIPTAEQLHVPHGVDVGKCFQLVTDCVSKDQGWATDEREHNGTYRNSSSWIEVSVSSTSTEGDSKETVRMPLWPNLRASRTFRHHRKLFDSSTELLEHIRLGDCVSIVLRSEYPGWTNSAKYGRVVACFAVEFQDDFSFADVPFPSRSGGAKECKDPSAPCCLQ</sequence>
<reference evidence="1" key="1">
    <citation type="submission" date="2022-12" db="EMBL/GenBank/DDBJ databases">
        <authorList>
            <person name="Webb A."/>
        </authorList>
    </citation>
    <scope>NUCLEOTIDE SEQUENCE</scope>
    <source>
        <strain evidence="1">Hp1</strain>
    </source>
</reference>
<organism evidence="1 2">
    <name type="scientific">Hyaloperonospora brassicae</name>
    <name type="common">Brassica downy mildew</name>
    <name type="synonym">Peronospora brassicae</name>
    <dbReference type="NCBI Taxonomy" id="162125"/>
    <lineage>
        <taxon>Eukaryota</taxon>
        <taxon>Sar</taxon>
        <taxon>Stramenopiles</taxon>
        <taxon>Oomycota</taxon>
        <taxon>Peronosporomycetes</taxon>
        <taxon>Peronosporales</taxon>
        <taxon>Peronosporaceae</taxon>
        <taxon>Hyaloperonospora</taxon>
    </lineage>
</organism>
<comment type="caution">
    <text evidence="1">The sequence shown here is derived from an EMBL/GenBank/DDBJ whole genome shotgun (WGS) entry which is preliminary data.</text>
</comment>